<dbReference type="SUPFAM" id="SSF56176">
    <property type="entry name" value="FAD-binding/transporter-associated domain-like"/>
    <property type="match status" value="1"/>
</dbReference>
<evidence type="ECO:0000256" key="3">
    <source>
        <dbReference type="ARBA" id="ARBA00022630"/>
    </source>
</evidence>
<keyword evidence="3" id="KW-0285">Flavoprotein</keyword>
<proteinExistence type="inferred from homology"/>
<dbReference type="OrthoDB" id="407275at2759"/>
<dbReference type="PANTHER" id="PTHR42973">
    <property type="entry name" value="BINDING OXIDOREDUCTASE, PUTATIVE (AFU_ORTHOLOGUE AFUA_1G17690)-RELATED"/>
    <property type="match status" value="1"/>
</dbReference>
<gene>
    <name evidence="7" type="ORF">L873DRAFT_1713538</name>
</gene>
<dbReference type="Gene3D" id="3.30.465.10">
    <property type="match status" value="1"/>
</dbReference>
<evidence type="ECO:0000313" key="7">
    <source>
        <dbReference type="EMBL" id="RPA91607.1"/>
    </source>
</evidence>
<evidence type="ECO:0000256" key="4">
    <source>
        <dbReference type="ARBA" id="ARBA00022827"/>
    </source>
</evidence>
<comment type="similarity">
    <text evidence="2">Belongs to the oxygen-dependent FAD-linked oxidoreductase family.</text>
</comment>
<dbReference type="GO" id="GO:0016491">
    <property type="term" value="F:oxidoreductase activity"/>
    <property type="evidence" value="ECO:0007669"/>
    <property type="project" value="UniProtKB-KW"/>
</dbReference>
<dbReference type="InterPro" id="IPR016169">
    <property type="entry name" value="FAD-bd_PCMH_sub2"/>
</dbReference>
<dbReference type="PANTHER" id="PTHR42973:SF39">
    <property type="entry name" value="FAD-BINDING PCMH-TYPE DOMAIN-CONTAINING PROTEIN"/>
    <property type="match status" value="1"/>
</dbReference>
<keyword evidence="5" id="KW-0560">Oxidoreductase</keyword>
<dbReference type="STRING" id="1336337.A0A3N4J309"/>
<protein>
    <submittedName>
        <fullName evidence="7">FAD-binding domain-containing protein</fullName>
    </submittedName>
</protein>
<dbReference type="InterPro" id="IPR006094">
    <property type="entry name" value="Oxid_FAD_bind_N"/>
</dbReference>
<reference evidence="7 8" key="1">
    <citation type="journal article" date="2018" name="Nat. Ecol. Evol.">
        <title>Pezizomycetes genomes reveal the molecular basis of ectomycorrhizal truffle lifestyle.</title>
        <authorList>
            <person name="Murat C."/>
            <person name="Payen T."/>
            <person name="Noel B."/>
            <person name="Kuo A."/>
            <person name="Morin E."/>
            <person name="Chen J."/>
            <person name="Kohler A."/>
            <person name="Krizsan K."/>
            <person name="Balestrini R."/>
            <person name="Da Silva C."/>
            <person name="Montanini B."/>
            <person name="Hainaut M."/>
            <person name="Levati E."/>
            <person name="Barry K.W."/>
            <person name="Belfiori B."/>
            <person name="Cichocki N."/>
            <person name="Clum A."/>
            <person name="Dockter R.B."/>
            <person name="Fauchery L."/>
            <person name="Guy J."/>
            <person name="Iotti M."/>
            <person name="Le Tacon F."/>
            <person name="Lindquist E.A."/>
            <person name="Lipzen A."/>
            <person name="Malagnac F."/>
            <person name="Mello A."/>
            <person name="Molinier V."/>
            <person name="Miyauchi S."/>
            <person name="Poulain J."/>
            <person name="Riccioni C."/>
            <person name="Rubini A."/>
            <person name="Sitrit Y."/>
            <person name="Splivallo R."/>
            <person name="Traeger S."/>
            <person name="Wang M."/>
            <person name="Zifcakova L."/>
            <person name="Wipf D."/>
            <person name="Zambonelli A."/>
            <person name="Paolocci F."/>
            <person name="Nowrousian M."/>
            <person name="Ottonello S."/>
            <person name="Baldrian P."/>
            <person name="Spatafora J.W."/>
            <person name="Henrissat B."/>
            <person name="Nagy L.G."/>
            <person name="Aury J.M."/>
            <person name="Wincker P."/>
            <person name="Grigoriev I.V."/>
            <person name="Bonfante P."/>
            <person name="Martin F.M."/>
        </authorList>
    </citation>
    <scope>NUCLEOTIDE SEQUENCE [LARGE SCALE GENOMIC DNA]</scope>
    <source>
        <strain evidence="7 8">120613-1</strain>
    </source>
</reference>
<feature type="domain" description="FAD-binding PCMH-type" evidence="6">
    <location>
        <begin position="1"/>
        <end position="145"/>
    </location>
</feature>
<organism evidence="7 8">
    <name type="scientific">Choiromyces venosus 120613-1</name>
    <dbReference type="NCBI Taxonomy" id="1336337"/>
    <lineage>
        <taxon>Eukaryota</taxon>
        <taxon>Fungi</taxon>
        <taxon>Dikarya</taxon>
        <taxon>Ascomycota</taxon>
        <taxon>Pezizomycotina</taxon>
        <taxon>Pezizomycetes</taxon>
        <taxon>Pezizales</taxon>
        <taxon>Tuberaceae</taxon>
        <taxon>Choiromyces</taxon>
    </lineage>
</organism>
<evidence type="ECO:0000256" key="2">
    <source>
        <dbReference type="ARBA" id="ARBA00005466"/>
    </source>
</evidence>
<dbReference type="GO" id="GO:0071949">
    <property type="term" value="F:FAD binding"/>
    <property type="evidence" value="ECO:0007669"/>
    <property type="project" value="InterPro"/>
</dbReference>
<keyword evidence="8" id="KW-1185">Reference proteome</keyword>
<evidence type="ECO:0000256" key="1">
    <source>
        <dbReference type="ARBA" id="ARBA00001974"/>
    </source>
</evidence>
<dbReference type="Pfam" id="PF01565">
    <property type="entry name" value="FAD_binding_4"/>
    <property type="match status" value="1"/>
</dbReference>
<comment type="cofactor">
    <cofactor evidence="1">
        <name>FAD</name>
        <dbReference type="ChEBI" id="CHEBI:57692"/>
    </cofactor>
</comment>
<dbReference type="InterPro" id="IPR050416">
    <property type="entry name" value="FAD-linked_Oxidoreductase"/>
</dbReference>
<keyword evidence="4" id="KW-0274">FAD</keyword>
<evidence type="ECO:0000259" key="6">
    <source>
        <dbReference type="PROSITE" id="PS51387"/>
    </source>
</evidence>
<feature type="non-terminal residue" evidence="7">
    <location>
        <position position="1"/>
    </location>
</feature>
<evidence type="ECO:0000313" key="8">
    <source>
        <dbReference type="Proteomes" id="UP000276215"/>
    </source>
</evidence>
<dbReference type="Gene3D" id="3.40.462.20">
    <property type="match status" value="1"/>
</dbReference>
<dbReference type="Proteomes" id="UP000276215">
    <property type="component" value="Unassembled WGS sequence"/>
</dbReference>
<accession>A0A3N4J309</accession>
<dbReference type="PROSITE" id="PS51387">
    <property type="entry name" value="FAD_PCMH"/>
    <property type="match status" value="1"/>
</dbReference>
<dbReference type="InterPro" id="IPR036318">
    <property type="entry name" value="FAD-bd_PCMH-like_sf"/>
</dbReference>
<sequence length="305" mass="33240">IKLQRGAGGHSYVAHGLGREEGGMLVIDMAKFNPVSLNSETGIATVGGGVRLGNMACTLYKLGERAIAHGTCPSVGISGHALYGGFGHPSRMWARDHILLMDVVLSSGALVTASEHGSQELFWALRGAGPSFGIAVGFKMRTQVAPGHNVVYAYTYHSPDAWVLARGVRRGRERGEEECAPRELGFGMEIRGEGEVKVRGGRYFGEIHDFHIIIDPLINDLNEIFGAPTHVFVEDMPWLKTLEYFAEGKALEVDPATCEDRDTFLCTYPLTPSPPSCSLLIITVRQIPHRTHQAPPLQRKLCPIV</sequence>
<dbReference type="EMBL" id="ML120492">
    <property type="protein sequence ID" value="RPA91607.1"/>
    <property type="molecule type" value="Genomic_DNA"/>
</dbReference>
<dbReference type="InterPro" id="IPR016166">
    <property type="entry name" value="FAD-bd_PCMH"/>
</dbReference>
<dbReference type="AlphaFoldDB" id="A0A3N4J309"/>
<name>A0A3N4J309_9PEZI</name>
<evidence type="ECO:0000256" key="5">
    <source>
        <dbReference type="ARBA" id="ARBA00023002"/>
    </source>
</evidence>